<dbReference type="GeneID" id="18814971"/>
<sequence>MADSHFIIRYLIENGISTDPDDGLTPAQKAESRAFQALMEDVLYTAIVCERWYVDENYATLVKEMFSSIPWPIRSVVWGGTLWRRSIGWRRKVSRHWMRVYLCTYFHGDKPSLIDITIGGFLANCLDTKADPYFSDKVMASPVLRSFCHRINAPLFPEYKHLLGELTAGDKPSEEGTAETS</sequence>
<dbReference type="GO" id="GO:0005737">
    <property type="term" value="C:cytoplasm"/>
    <property type="evidence" value="ECO:0007669"/>
    <property type="project" value="TreeGrafter"/>
</dbReference>
<dbReference type="InterPro" id="IPR012336">
    <property type="entry name" value="Thioredoxin-like_fold"/>
</dbReference>
<name>F8NX28_SERL9</name>
<protein>
    <recommendedName>
        <fullName evidence="1">Thioredoxin-like fold domain-containing protein</fullName>
    </recommendedName>
</protein>
<evidence type="ECO:0000259" key="1">
    <source>
        <dbReference type="Pfam" id="PF17172"/>
    </source>
</evidence>
<dbReference type="AlphaFoldDB" id="F8NX28"/>
<gene>
    <name evidence="2" type="ORF">SERLADRAFT_438121</name>
</gene>
<dbReference type="InterPro" id="IPR050931">
    <property type="entry name" value="Mito_Protein_Transport_Metaxin"/>
</dbReference>
<dbReference type="KEGG" id="sla:SERLADRAFT_438121"/>
<feature type="domain" description="Thioredoxin-like fold" evidence="1">
    <location>
        <begin position="2"/>
        <end position="57"/>
    </location>
</feature>
<proteinExistence type="predicted"/>
<dbReference type="Proteomes" id="UP000008064">
    <property type="component" value="Unassembled WGS sequence"/>
</dbReference>
<dbReference type="RefSeq" id="XP_007318522.1">
    <property type="nucleotide sequence ID" value="XM_007318460.1"/>
</dbReference>
<organism>
    <name type="scientific">Serpula lacrymans var. lacrymans (strain S7.9)</name>
    <name type="common">Dry rot fungus</name>
    <dbReference type="NCBI Taxonomy" id="578457"/>
    <lineage>
        <taxon>Eukaryota</taxon>
        <taxon>Fungi</taxon>
        <taxon>Dikarya</taxon>
        <taxon>Basidiomycota</taxon>
        <taxon>Agaricomycotina</taxon>
        <taxon>Agaricomycetes</taxon>
        <taxon>Agaricomycetidae</taxon>
        <taxon>Boletales</taxon>
        <taxon>Coniophorineae</taxon>
        <taxon>Serpulaceae</taxon>
        <taxon>Serpula</taxon>
    </lineage>
</organism>
<dbReference type="HOGENOM" id="CLU_1489864_0_0_1"/>
<dbReference type="OrthoDB" id="5809458at2759"/>
<evidence type="ECO:0000313" key="2">
    <source>
        <dbReference type="EMBL" id="EGO24503.1"/>
    </source>
</evidence>
<dbReference type="Pfam" id="PF17172">
    <property type="entry name" value="GST_N_4"/>
    <property type="match status" value="1"/>
</dbReference>
<dbReference type="PANTHER" id="PTHR12289">
    <property type="entry name" value="METAXIN RELATED"/>
    <property type="match status" value="1"/>
</dbReference>
<reference evidence="2" key="1">
    <citation type="submission" date="2011-04" db="EMBL/GenBank/DDBJ databases">
        <title>Evolution of plant cell wall degrading machinery underlies the functional diversity of forest fungi.</title>
        <authorList>
            <consortium name="US DOE Joint Genome Institute (JGI-PGF)"/>
            <person name="Eastwood D.C."/>
            <person name="Floudas D."/>
            <person name="Binder M."/>
            <person name="Majcherczyk A."/>
            <person name="Schneider P."/>
            <person name="Aerts A."/>
            <person name="Asiegbu F.O."/>
            <person name="Baker S.E."/>
            <person name="Barry K."/>
            <person name="Bendiksby M."/>
            <person name="Blumentritt M."/>
            <person name="Coutinho P.M."/>
            <person name="Cullen D."/>
            <person name="Cullen D."/>
            <person name="Gathman A."/>
            <person name="Goodell B."/>
            <person name="Henrissat B."/>
            <person name="Ihrmark K."/>
            <person name="Kauserud H."/>
            <person name="Kohler A."/>
            <person name="LaButti K."/>
            <person name="Lapidus A."/>
            <person name="Lavin J.L."/>
            <person name="Lee Y.-H."/>
            <person name="Lindquist E."/>
            <person name="Lilly W."/>
            <person name="Lucas S."/>
            <person name="Morin E."/>
            <person name="Murat C."/>
            <person name="Oguiza J.A."/>
            <person name="Park J."/>
            <person name="Pisabarro A.G."/>
            <person name="Riley R."/>
            <person name="Rosling A."/>
            <person name="Salamov A."/>
            <person name="Schmidt O."/>
            <person name="Schmutz J."/>
            <person name="Skrede I."/>
            <person name="Stenlid J."/>
            <person name="Wiebenga A."/>
            <person name="Xie X."/>
            <person name="Kues U."/>
            <person name="Hibbett D.S."/>
            <person name="Hoffmeister D."/>
            <person name="Hogberg N."/>
            <person name="Martin F."/>
            <person name="Grigoriev I.V."/>
            <person name="Watkinson S.C."/>
        </authorList>
    </citation>
    <scope>NUCLEOTIDE SEQUENCE</scope>
    <source>
        <strain evidence="2">S7.9</strain>
    </source>
</reference>
<dbReference type="EMBL" id="GL945434">
    <property type="protein sequence ID" value="EGO24503.1"/>
    <property type="molecule type" value="Genomic_DNA"/>
</dbReference>
<accession>F8NX28</accession>
<dbReference type="PANTHER" id="PTHR12289:SF41">
    <property type="entry name" value="FAILED AXON CONNECTIONS-RELATED"/>
    <property type="match status" value="1"/>
</dbReference>